<sequence length="230" mass="26857">MIFITVIYDQKIWQEIKKLWIRIEHKKFGDVHVFAHDLEAVKLCPQLQASALYYKTKLCVDNFTMYNLATKDVYCYWFDETKAGLTASVFISCIIHILRRTLEKKCIPIILYSDDCTAQNRNVFLANALLQLAIEKNVVIEQKILEKGHTQLECDAVHSSNEQKTKNKEIFLPSQYAALSKEARHKQPYIVEYLSYELFEDYSQKNTFIYDSIRPGRTTNDPTVTDLKVL</sequence>
<evidence type="ECO:0000313" key="2">
    <source>
        <dbReference type="EMBL" id="CAH2090940.1"/>
    </source>
</evidence>
<dbReference type="AlphaFoldDB" id="A0AAU9TUX4"/>
<organism evidence="2 3">
    <name type="scientific">Euphydryas editha</name>
    <name type="common">Edith's checkerspot</name>
    <dbReference type="NCBI Taxonomy" id="104508"/>
    <lineage>
        <taxon>Eukaryota</taxon>
        <taxon>Metazoa</taxon>
        <taxon>Ecdysozoa</taxon>
        <taxon>Arthropoda</taxon>
        <taxon>Hexapoda</taxon>
        <taxon>Insecta</taxon>
        <taxon>Pterygota</taxon>
        <taxon>Neoptera</taxon>
        <taxon>Endopterygota</taxon>
        <taxon>Lepidoptera</taxon>
        <taxon>Glossata</taxon>
        <taxon>Ditrysia</taxon>
        <taxon>Papilionoidea</taxon>
        <taxon>Nymphalidae</taxon>
        <taxon>Nymphalinae</taxon>
        <taxon>Euphydryas</taxon>
    </lineage>
</organism>
<proteinExistence type="predicted"/>
<protein>
    <recommendedName>
        <fullName evidence="1">DUF7869 domain-containing protein</fullName>
    </recommendedName>
</protein>
<accession>A0AAU9TUX4</accession>
<evidence type="ECO:0000313" key="3">
    <source>
        <dbReference type="Proteomes" id="UP001153954"/>
    </source>
</evidence>
<name>A0AAU9TUX4_EUPED</name>
<gene>
    <name evidence="2" type="ORF">EEDITHA_LOCUS6847</name>
</gene>
<feature type="domain" description="DUF7869" evidence="1">
    <location>
        <begin position="85"/>
        <end position="190"/>
    </location>
</feature>
<evidence type="ECO:0000259" key="1">
    <source>
        <dbReference type="Pfam" id="PF25273"/>
    </source>
</evidence>
<dbReference type="PANTHER" id="PTHR10773:SF19">
    <property type="match status" value="1"/>
</dbReference>
<dbReference type="PANTHER" id="PTHR10773">
    <property type="entry name" value="DNA-DIRECTED RNA POLYMERASES I, II, AND III SUBUNIT RPABC2"/>
    <property type="match status" value="1"/>
</dbReference>
<comment type="caution">
    <text evidence="2">The sequence shown here is derived from an EMBL/GenBank/DDBJ whole genome shotgun (WGS) entry which is preliminary data.</text>
</comment>
<dbReference type="InterPro" id="IPR057191">
    <property type="entry name" value="DUF7869"/>
</dbReference>
<dbReference type="EMBL" id="CAKOGL010000010">
    <property type="protein sequence ID" value="CAH2090940.1"/>
    <property type="molecule type" value="Genomic_DNA"/>
</dbReference>
<dbReference type="Pfam" id="PF25273">
    <property type="entry name" value="DUF7869"/>
    <property type="match status" value="1"/>
</dbReference>
<keyword evidence="3" id="KW-1185">Reference proteome</keyword>
<reference evidence="2" key="1">
    <citation type="submission" date="2022-03" db="EMBL/GenBank/DDBJ databases">
        <authorList>
            <person name="Tunstrom K."/>
        </authorList>
    </citation>
    <scope>NUCLEOTIDE SEQUENCE</scope>
</reference>
<dbReference type="Proteomes" id="UP001153954">
    <property type="component" value="Unassembled WGS sequence"/>
</dbReference>